<sequence length="84" mass="9686">MLSSNQILRIGFEMKNELFLKRGYWNGSSSAIFSEDDTSESFISKGCLKKKEISRREKQRPEVAKSADKKMMYGRDPDQETSTL</sequence>
<dbReference type="Proteomes" id="UP000694251">
    <property type="component" value="Chromosome 12"/>
</dbReference>
<feature type="compositionally biased region" description="Basic and acidic residues" evidence="1">
    <location>
        <begin position="52"/>
        <end position="78"/>
    </location>
</feature>
<keyword evidence="3" id="KW-1185">Reference proteome</keyword>
<comment type="caution">
    <text evidence="2">The sequence shown here is derived from an EMBL/GenBank/DDBJ whole genome shotgun (WGS) entry which is preliminary data.</text>
</comment>
<gene>
    <name evidence="2" type="ORF">ISN44_As12g002430</name>
</gene>
<reference evidence="2 3" key="1">
    <citation type="submission" date="2020-12" db="EMBL/GenBank/DDBJ databases">
        <title>Concerted genomic and epigenomic changes stabilize Arabidopsis allopolyploids.</title>
        <authorList>
            <person name="Chen Z."/>
        </authorList>
    </citation>
    <scope>NUCLEOTIDE SEQUENCE [LARGE SCALE GENOMIC DNA]</scope>
    <source>
        <strain evidence="2">As9502</strain>
        <tissue evidence="2">Leaf</tissue>
    </source>
</reference>
<evidence type="ECO:0000313" key="2">
    <source>
        <dbReference type="EMBL" id="KAG7544668.1"/>
    </source>
</evidence>
<accession>A0A8T1YF51</accession>
<proteinExistence type="predicted"/>
<protein>
    <submittedName>
        <fullName evidence="2">Uncharacterized protein</fullName>
    </submittedName>
</protein>
<evidence type="ECO:0000313" key="3">
    <source>
        <dbReference type="Proteomes" id="UP000694251"/>
    </source>
</evidence>
<evidence type="ECO:0000256" key="1">
    <source>
        <dbReference type="SAM" id="MobiDB-lite"/>
    </source>
</evidence>
<dbReference type="AlphaFoldDB" id="A0A8T1YF51"/>
<organism evidence="2 3">
    <name type="scientific">Arabidopsis suecica</name>
    <name type="common">Swedish thale-cress</name>
    <name type="synonym">Cardaminopsis suecica</name>
    <dbReference type="NCBI Taxonomy" id="45249"/>
    <lineage>
        <taxon>Eukaryota</taxon>
        <taxon>Viridiplantae</taxon>
        <taxon>Streptophyta</taxon>
        <taxon>Embryophyta</taxon>
        <taxon>Tracheophyta</taxon>
        <taxon>Spermatophyta</taxon>
        <taxon>Magnoliopsida</taxon>
        <taxon>eudicotyledons</taxon>
        <taxon>Gunneridae</taxon>
        <taxon>Pentapetalae</taxon>
        <taxon>rosids</taxon>
        <taxon>malvids</taxon>
        <taxon>Brassicales</taxon>
        <taxon>Brassicaceae</taxon>
        <taxon>Camelineae</taxon>
        <taxon>Arabidopsis</taxon>
    </lineage>
</organism>
<feature type="region of interest" description="Disordered" evidence="1">
    <location>
        <begin position="52"/>
        <end position="84"/>
    </location>
</feature>
<name>A0A8T1YF51_ARASU</name>
<dbReference type="EMBL" id="JAEFBJ010000012">
    <property type="protein sequence ID" value="KAG7544668.1"/>
    <property type="molecule type" value="Genomic_DNA"/>
</dbReference>